<comment type="subcellular location">
    <subcellularLocation>
        <location evidence="1 7">Cell membrane</location>
        <topology evidence="1 7">Multi-pass membrane protein</topology>
    </subcellularLocation>
</comment>
<feature type="transmembrane region" description="Helical" evidence="7">
    <location>
        <begin position="245"/>
        <end position="266"/>
    </location>
</feature>
<evidence type="ECO:0000256" key="6">
    <source>
        <dbReference type="ARBA" id="ARBA00023136"/>
    </source>
</evidence>
<evidence type="ECO:0000256" key="4">
    <source>
        <dbReference type="ARBA" id="ARBA00022692"/>
    </source>
</evidence>
<feature type="transmembrane region" description="Helical" evidence="7">
    <location>
        <begin position="107"/>
        <end position="126"/>
    </location>
</feature>
<proteinExistence type="inferred from homology"/>
<sequence>MTTDTLTANKSFRAKYRPGALLPALAVAIVFLAPLLVAFNTSLKTPAEVLDVFSLPAAPNWQNYATAWDQIGRTFWNSIMITVPGVIFSVLLGAIAGFPLSQIKGRIGFIIYLFLLTGMLVPYQIVQIPLFSMMRGLGLHNTIPGMWLVHAAYGVPICTFFMRNFFASVPRSMFEASLIDGCSIPQYFFKVLLPASTSGLAALAIIQSRSVWNDLLFAMTLTSNDQARPVTVSISALTSGLQVQYGVLMAATLVSVVPVVISYLLFQKAFVAGVLGGSSK</sequence>
<dbReference type="RefSeq" id="WP_275631008.1">
    <property type="nucleotide sequence ID" value="NZ_JARGYD010000001.1"/>
</dbReference>
<dbReference type="EMBL" id="JBHRTB010000010">
    <property type="protein sequence ID" value="MFC3143734.1"/>
    <property type="molecule type" value="Genomic_DNA"/>
</dbReference>
<dbReference type="PANTHER" id="PTHR43744:SF12">
    <property type="entry name" value="ABC TRANSPORTER PERMEASE PROTEIN MG189-RELATED"/>
    <property type="match status" value="1"/>
</dbReference>
<feature type="domain" description="ABC transmembrane type-1" evidence="8">
    <location>
        <begin position="75"/>
        <end position="266"/>
    </location>
</feature>
<comment type="caution">
    <text evidence="9">The sequence shown here is derived from an EMBL/GenBank/DDBJ whole genome shotgun (WGS) entry which is preliminary data.</text>
</comment>
<feature type="transmembrane region" description="Helical" evidence="7">
    <location>
        <begin position="146"/>
        <end position="166"/>
    </location>
</feature>
<keyword evidence="10" id="KW-1185">Reference proteome</keyword>
<feature type="transmembrane region" description="Helical" evidence="7">
    <location>
        <begin position="187"/>
        <end position="206"/>
    </location>
</feature>
<dbReference type="InterPro" id="IPR035906">
    <property type="entry name" value="MetI-like_sf"/>
</dbReference>
<keyword evidence="5 7" id="KW-1133">Transmembrane helix</keyword>
<accession>A0ABV7GQ48</accession>
<evidence type="ECO:0000256" key="5">
    <source>
        <dbReference type="ARBA" id="ARBA00022989"/>
    </source>
</evidence>
<gene>
    <name evidence="9" type="ORF">ACFOGP_13515</name>
</gene>
<feature type="transmembrane region" description="Helical" evidence="7">
    <location>
        <begin position="75"/>
        <end position="100"/>
    </location>
</feature>
<keyword evidence="6 7" id="KW-0472">Membrane</keyword>
<dbReference type="PANTHER" id="PTHR43744">
    <property type="entry name" value="ABC TRANSPORTER PERMEASE PROTEIN MG189-RELATED-RELATED"/>
    <property type="match status" value="1"/>
</dbReference>
<evidence type="ECO:0000256" key="3">
    <source>
        <dbReference type="ARBA" id="ARBA00022475"/>
    </source>
</evidence>
<dbReference type="Gene3D" id="1.10.3720.10">
    <property type="entry name" value="MetI-like"/>
    <property type="match status" value="1"/>
</dbReference>
<reference evidence="10" key="1">
    <citation type="journal article" date="2019" name="Int. J. Syst. Evol. Microbiol.">
        <title>The Global Catalogue of Microorganisms (GCM) 10K type strain sequencing project: providing services to taxonomists for standard genome sequencing and annotation.</title>
        <authorList>
            <consortium name="The Broad Institute Genomics Platform"/>
            <consortium name="The Broad Institute Genome Sequencing Center for Infectious Disease"/>
            <person name="Wu L."/>
            <person name="Ma J."/>
        </authorList>
    </citation>
    <scope>NUCLEOTIDE SEQUENCE [LARGE SCALE GENOMIC DNA]</scope>
    <source>
        <strain evidence="10">KCTC 52366</strain>
    </source>
</reference>
<dbReference type="SUPFAM" id="SSF161098">
    <property type="entry name" value="MetI-like"/>
    <property type="match status" value="1"/>
</dbReference>
<evidence type="ECO:0000313" key="10">
    <source>
        <dbReference type="Proteomes" id="UP001595632"/>
    </source>
</evidence>
<protein>
    <submittedName>
        <fullName evidence="9">Carbohydrate ABC transporter permease</fullName>
    </submittedName>
</protein>
<feature type="transmembrane region" description="Helical" evidence="7">
    <location>
        <begin position="20"/>
        <end position="39"/>
    </location>
</feature>
<evidence type="ECO:0000256" key="1">
    <source>
        <dbReference type="ARBA" id="ARBA00004651"/>
    </source>
</evidence>
<evidence type="ECO:0000256" key="7">
    <source>
        <dbReference type="RuleBase" id="RU363032"/>
    </source>
</evidence>
<dbReference type="Pfam" id="PF00528">
    <property type="entry name" value="BPD_transp_1"/>
    <property type="match status" value="1"/>
</dbReference>
<keyword evidence="2 7" id="KW-0813">Transport</keyword>
<dbReference type="Proteomes" id="UP001595632">
    <property type="component" value="Unassembled WGS sequence"/>
</dbReference>
<evidence type="ECO:0000256" key="2">
    <source>
        <dbReference type="ARBA" id="ARBA00022448"/>
    </source>
</evidence>
<keyword evidence="4 7" id="KW-0812">Transmembrane</keyword>
<dbReference type="InterPro" id="IPR000515">
    <property type="entry name" value="MetI-like"/>
</dbReference>
<evidence type="ECO:0000259" key="8">
    <source>
        <dbReference type="PROSITE" id="PS50928"/>
    </source>
</evidence>
<comment type="similarity">
    <text evidence="7">Belongs to the binding-protein-dependent transport system permease family.</text>
</comment>
<name>A0ABV7GQ48_9RHOB</name>
<dbReference type="PROSITE" id="PS50928">
    <property type="entry name" value="ABC_TM1"/>
    <property type="match status" value="1"/>
</dbReference>
<evidence type="ECO:0000313" key="9">
    <source>
        <dbReference type="EMBL" id="MFC3143734.1"/>
    </source>
</evidence>
<organism evidence="9 10">
    <name type="scientific">Psychromarinibacter halotolerans</name>
    <dbReference type="NCBI Taxonomy" id="1775175"/>
    <lineage>
        <taxon>Bacteria</taxon>
        <taxon>Pseudomonadati</taxon>
        <taxon>Pseudomonadota</taxon>
        <taxon>Alphaproteobacteria</taxon>
        <taxon>Rhodobacterales</taxon>
        <taxon>Paracoccaceae</taxon>
        <taxon>Psychromarinibacter</taxon>
    </lineage>
</organism>
<keyword evidence="3" id="KW-1003">Cell membrane</keyword>
<dbReference type="CDD" id="cd06261">
    <property type="entry name" value="TM_PBP2"/>
    <property type="match status" value="1"/>
</dbReference>